<gene>
    <name evidence="1" type="ORF">LMG32879_002500</name>
</gene>
<evidence type="ECO:0000313" key="2">
    <source>
        <dbReference type="Proteomes" id="UP001176960"/>
    </source>
</evidence>
<reference evidence="1" key="1">
    <citation type="submission" date="2023-03" db="EMBL/GenBank/DDBJ databases">
        <authorList>
            <person name="Cleenwerck I."/>
        </authorList>
    </citation>
    <scope>NUCLEOTIDE SEQUENCE</scope>
    <source>
        <strain evidence="1">LMG 32879</strain>
    </source>
</reference>
<name>A0AA35Y531_9PROT</name>
<accession>A0AA35Y531</accession>
<dbReference type="Proteomes" id="UP001176960">
    <property type="component" value="Unassembled WGS sequence"/>
</dbReference>
<sequence>MNTDNPSQPIALPPLPPRIVEIACPQTFTLLESIRSPEPVALISAPGAALALGAPWWRALMHDNAHPDILDCGTAAAVAAWAMRHGQVYVVFSGNPAQRRALGALAKTCGAHILDTRPEALSLGLPPYAEYHRLKLATFLAGAVP</sequence>
<evidence type="ECO:0000313" key="1">
    <source>
        <dbReference type="EMBL" id="CAI9121651.1"/>
    </source>
</evidence>
<dbReference type="EMBL" id="CATKSH010000020">
    <property type="protein sequence ID" value="CAI9121651.1"/>
    <property type="molecule type" value="Genomic_DNA"/>
</dbReference>
<keyword evidence="2" id="KW-1185">Reference proteome</keyword>
<protein>
    <submittedName>
        <fullName evidence="1">Uncharacterized protein</fullName>
    </submittedName>
</protein>
<dbReference type="RefSeq" id="WP_289842853.1">
    <property type="nucleotide sequence ID" value="NZ_CATKSH010000020.1"/>
</dbReference>
<proteinExistence type="predicted"/>
<comment type="caution">
    <text evidence="1">The sequence shown here is derived from an EMBL/GenBank/DDBJ whole genome shotgun (WGS) entry which is preliminary data.</text>
</comment>
<dbReference type="AlphaFoldDB" id="A0AA35Y531"/>
<organism evidence="1 2">
    <name type="scientific">Brytella acorum</name>
    <dbReference type="NCBI Taxonomy" id="2959299"/>
    <lineage>
        <taxon>Bacteria</taxon>
        <taxon>Pseudomonadati</taxon>
        <taxon>Pseudomonadota</taxon>
        <taxon>Alphaproteobacteria</taxon>
        <taxon>Acetobacterales</taxon>
        <taxon>Acetobacteraceae</taxon>
        <taxon>Brytella</taxon>
    </lineage>
</organism>